<reference evidence="2" key="1">
    <citation type="submission" date="2014-12" db="EMBL/GenBank/DDBJ databases">
        <title>Insight into the proteome of Arion vulgaris.</title>
        <authorList>
            <person name="Aradska J."/>
            <person name="Bulat T."/>
            <person name="Smidak R."/>
            <person name="Sarate P."/>
            <person name="Gangsoo J."/>
            <person name="Sialana F."/>
            <person name="Bilban M."/>
            <person name="Lubec G."/>
        </authorList>
    </citation>
    <scope>NUCLEOTIDE SEQUENCE</scope>
    <source>
        <tissue evidence="2">Skin</tissue>
    </source>
</reference>
<feature type="compositionally biased region" description="Polar residues" evidence="1">
    <location>
        <begin position="71"/>
        <end position="85"/>
    </location>
</feature>
<gene>
    <name evidence="2" type="primary">ORF221169</name>
</gene>
<feature type="non-terminal residue" evidence="2">
    <location>
        <position position="103"/>
    </location>
</feature>
<feature type="non-terminal residue" evidence="2">
    <location>
        <position position="1"/>
    </location>
</feature>
<name>A0A0B7C2I6_9EUPU</name>
<dbReference type="AlphaFoldDB" id="A0A0B7C2I6"/>
<proteinExistence type="predicted"/>
<sequence length="103" mass="11269">VENLKMEDNAQLGQESHHSEDRPRRAPLAATRQKFMQNAYGAAETSSTPTSRSKTETTEDSVPKEIARGRTNFNHLLQKFSGSESNSEKSDTDVGLSTVSGIS</sequence>
<evidence type="ECO:0000256" key="1">
    <source>
        <dbReference type="SAM" id="MobiDB-lite"/>
    </source>
</evidence>
<accession>A0A0B7C2I6</accession>
<dbReference type="EMBL" id="HACG01052526">
    <property type="protein sequence ID" value="CEK99397.1"/>
    <property type="molecule type" value="Transcribed_RNA"/>
</dbReference>
<feature type="compositionally biased region" description="Basic and acidic residues" evidence="1">
    <location>
        <begin position="15"/>
        <end position="24"/>
    </location>
</feature>
<organism evidence="2">
    <name type="scientific">Arion vulgaris</name>
    <dbReference type="NCBI Taxonomy" id="1028688"/>
    <lineage>
        <taxon>Eukaryota</taxon>
        <taxon>Metazoa</taxon>
        <taxon>Spiralia</taxon>
        <taxon>Lophotrochozoa</taxon>
        <taxon>Mollusca</taxon>
        <taxon>Gastropoda</taxon>
        <taxon>Heterobranchia</taxon>
        <taxon>Euthyneura</taxon>
        <taxon>Panpulmonata</taxon>
        <taxon>Eupulmonata</taxon>
        <taxon>Stylommatophora</taxon>
        <taxon>Helicina</taxon>
        <taxon>Arionoidea</taxon>
        <taxon>Arionidae</taxon>
        <taxon>Arion</taxon>
    </lineage>
</organism>
<feature type="region of interest" description="Disordered" evidence="1">
    <location>
        <begin position="1"/>
        <end position="103"/>
    </location>
</feature>
<evidence type="ECO:0000313" key="2">
    <source>
        <dbReference type="EMBL" id="CEK99397.1"/>
    </source>
</evidence>
<feature type="compositionally biased region" description="Basic and acidic residues" evidence="1">
    <location>
        <begin position="53"/>
        <end position="68"/>
    </location>
</feature>
<protein>
    <submittedName>
        <fullName evidence="2">Uncharacterized protein</fullName>
    </submittedName>
</protein>